<protein>
    <submittedName>
        <fullName evidence="1">Uncharacterized protein</fullName>
    </submittedName>
</protein>
<dbReference type="Proteomes" id="UP000297540">
    <property type="component" value="Unassembled WGS sequence"/>
</dbReference>
<dbReference type="AlphaFoldDB" id="A0A4Y8S3K6"/>
<sequence>MKRLIVALKAFSAIMMNKDVSLTLRYGKKAQLNFEKGCFAEASDFLNTLKKRDNFPDHILNQYKEVLTDYNYKTYTNN</sequence>
<evidence type="ECO:0000313" key="2">
    <source>
        <dbReference type="Proteomes" id="UP000297540"/>
    </source>
</evidence>
<gene>
    <name evidence="1" type="ORF">E2R66_26800</name>
</gene>
<keyword evidence="2" id="KW-1185">Reference proteome</keyword>
<name>A0A4Y8S3K6_9SPHI</name>
<evidence type="ECO:0000313" key="1">
    <source>
        <dbReference type="EMBL" id="TFF33291.1"/>
    </source>
</evidence>
<organism evidence="1 2">
    <name type="scientific">Mucilaginibacter psychrotolerans</name>
    <dbReference type="NCBI Taxonomy" id="1524096"/>
    <lineage>
        <taxon>Bacteria</taxon>
        <taxon>Pseudomonadati</taxon>
        <taxon>Bacteroidota</taxon>
        <taxon>Sphingobacteriia</taxon>
        <taxon>Sphingobacteriales</taxon>
        <taxon>Sphingobacteriaceae</taxon>
        <taxon>Mucilaginibacter</taxon>
    </lineage>
</organism>
<reference evidence="1 2" key="1">
    <citation type="journal article" date="2017" name="Int. J. Syst. Evol. Microbiol.">
        <title>Mucilaginibacterpsychrotolerans sp. nov., isolated from peatlands.</title>
        <authorList>
            <person name="Deng Y."/>
            <person name="Shen L."/>
            <person name="Xu B."/>
            <person name="Liu Y."/>
            <person name="Gu Z."/>
            <person name="Liu H."/>
            <person name="Zhou Y."/>
        </authorList>
    </citation>
    <scope>NUCLEOTIDE SEQUENCE [LARGE SCALE GENOMIC DNA]</scope>
    <source>
        <strain evidence="1 2">NH7-4</strain>
    </source>
</reference>
<dbReference type="EMBL" id="SOZE01000050">
    <property type="protein sequence ID" value="TFF33291.1"/>
    <property type="molecule type" value="Genomic_DNA"/>
</dbReference>
<dbReference type="RefSeq" id="WP_133236640.1">
    <property type="nucleotide sequence ID" value="NZ_SOZE01000050.1"/>
</dbReference>
<proteinExistence type="predicted"/>
<dbReference type="OrthoDB" id="798382at2"/>
<accession>A0A4Y8S3K6</accession>
<comment type="caution">
    <text evidence="1">The sequence shown here is derived from an EMBL/GenBank/DDBJ whole genome shotgun (WGS) entry which is preliminary data.</text>
</comment>